<keyword evidence="2" id="KW-0472">Membrane</keyword>
<comment type="subcellular location">
    <subcellularLocation>
        <location evidence="1">Membrane</location>
        <topology evidence="1">Multi-pass membrane protein</topology>
    </subcellularLocation>
</comment>
<feature type="domain" description="Cyanobacterial aminoacyl-tRNA synthetase CAAD" evidence="3">
    <location>
        <begin position="101"/>
        <end position="183"/>
    </location>
</feature>
<gene>
    <name evidence="4" type="ORF">HYC85_026011</name>
</gene>
<reference evidence="4 5" key="2">
    <citation type="submission" date="2020-07" db="EMBL/GenBank/DDBJ databases">
        <title>Genome assembly of wild tea tree DASZ reveals pedigree and selection history of tea varieties.</title>
        <authorList>
            <person name="Zhang W."/>
        </authorList>
    </citation>
    <scope>NUCLEOTIDE SEQUENCE [LARGE SCALE GENOMIC DNA]</scope>
    <source>
        <strain evidence="5">cv. G240</strain>
        <tissue evidence="4">Leaf</tissue>
    </source>
</reference>
<evidence type="ECO:0000313" key="4">
    <source>
        <dbReference type="EMBL" id="KAF5934882.1"/>
    </source>
</evidence>
<accession>A0A7J7G2H9</accession>
<protein>
    <recommendedName>
        <fullName evidence="3">Cyanobacterial aminoacyl-tRNA synthetase CAAD domain-containing protein</fullName>
    </recommendedName>
</protein>
<comment type="caution">
    <text evidence="4">The sequence shown here is derived from an EMBL/GenBank/DDBJ whole genome shotgun (WGS) entry which is preliminary data.</text>
</comment>
<dbReference type="EMBL" id="JACBKZ010000013">
    <property type="protein sequence ID" value="KAF5934882.1"/>
    <property type="molecule type" value="Genomic_DNA"/>
</dbReference>
<dbReference type="PANTHER" id="PTHR33222">
    <property type="match status" value="1"/>
</dbReference>
<keyword evidence="2" id="KW-0812">Transmembrane</keyword>
<keyword evidence="2" id="KW-1133">Transmembrane helix</keyword>
<dbReference type="InterPro" id="IPR033344">
    <property type="entry name" value="CURT1"/>
</dbReference>
<name>A0A7J7G2H9_CAMSI</name>
<dbReference type="AlphaFoldDB" id="A0A7J7G2H9"/>
<evidence type="ECO:0000256" key="2">
    <source>
        <dbReference type="SAM" id="Phobius"/>
    </source>
</evidence>
<reference evidence="5" key="1">
    <citation type="journal article" date="2020" name="Nat. Commun.">
        <title>Genome assembly of wild tea tree DASZ reveals pedigree and selection history of tea varieties.</title>
        <authorList>
            <person name="Zhang W."/>
            <person name="Zhang Y."/>
            <person name="Qiu H."/>
            <person name="Guo Y."/>
            <person name="Wan H."/>
            <person name="Zhang X."/>
            <person name="Scossa F."/>
            <person name="Alseekh S."/>
            <person name="Zhang Q."/>
            <person name="Wang P."/>
            <person name="Xu L."/>
            <person name="Schmidt M.H."/>
            <person name="Jia X."/>
            <person name="Li D."/>
            <person name="Zhu A."/>
            <person name="Guo F."/>
            <person name="Chen W."/>
            <person name="Ni D."/>
            <person name="Usadel B."/>
            <person name="Fernie A.R."/>
            <person name="Wen W."/>
        </authorList>
    </citation>
    <scope>NUCLEOTIDE SEQUENCE [LARGE SCALE GENOMIC DNA]</scope>
    <source>
        <strain evidence="5">cv. G240</strain>
    </source>
</reference>
<dbReference type="GO" id="GO:0009535">
    <property type="term" value="C:chloroplast thylakoid membrane"/>
    <property type="evidence" value="ECO:0007669"/>
    <property type="project" value="TreeGrafter"/>
</dbReference>
<organism evidence="4 5">
    <name type="scientific">Camellia sinensis</name>
    <name type="common">Tea plant</name>
    <name type="synonym">Thea sinensis</name>
    <dbReference type="NCBI Taxonomy" id="4442"/>
    <lineage>
        <taxon>Eukaryota</taxon>
        <taxon>Viridiplantae</taxon>
        <taxon>Streptophyta</taxon>
        <taxon>Embryophyta</taxon>
        <taxon>Tracheophyta</taxon>
        <taxon>Spermatophyta</taxon>
        <taxon>Magnoliopsida</taxon>
        <taxon>eudicotyledons</taxon>
        <taxon>Gunneridae</taxon>
        <taxon>Pentapetalae</taxon>
        <taxon>asterids</taxon>
        <taxon>Ericales</taxon>
        <taxon>Theaceae</taxon>
        <taxon>Camellia</taxon>
    </lineage>
</organism>
<sequence length="185" mass="19634">METAYAAGGAGGVACSMAEAVSVRRLSTTNKSLHSHRPAFPCFSSRSLPPPLSTSASASASASASFIHFSASNRLALFQIKASSSEETSGSGEVGEVFLDLKEKWDAFENKSALILYGGGAIFAIWLSSVIVDSINSVPLLPKIMELVGLGYTGWFVYRYLLFKSSRKKLADEIEALKKKIAGSG</sequence>
<dbReference type="Pfam" id="PF14159">
    <property type="entry name" value="CAAD"/>
    <property type="match status" value="1"/>
</dbReference>
<dbReference type="InterPro" id="IPR025564">
    <property type="entry name" value="CAAD_dom"/>
</dbReference>
<feature type="transmembrane region" description="Helical" evidence="2">
    <location>
        <begin position="144"/>
        <end position="162"/>
    </location>
</feature>
<proteinExistence type="predicted"/>
<evidence type="ECO:0000256" key="1">
    <source>
        <dbReference type="ARBA" id="ARBA00004141"/>
    </source>
</evidence>
<dbReference type="Proteomes" id="UP000593564">
    <property type="component" value="Unassembled WGS sequence"/>
</dbReference>
<evidence type="ECO:0000313" key="5">
    <source>
        <dbReference type="Proteomes" id="UP000593564"/>
    </source>
</evidence>
<evidence type="ECO:0000259" key="3">
    <source>
        <dbReference type="Pfam" id="PF14159"/>
    </source>
</evidence>
<keyword evidence="5" id="KW-1185">Reference proteome</keyword>
<dbReference type="PANTHER" id="PTHR33222:SF4">
    <property type="entry name" value="PROTEIN CURVATURE THYLAKOID 1A, CHLOROPLASTIC"/>
    <property type="match status" value="1"/>
</dbReference>
<feature type="transmembrane region" description="Helical" evidence="2">
    <location>
        <begin position="114"/>
        <end position="132"/>
    </location>
</feature>